<proteinExistence type="predicted"/>
<dbReference type="InterPro" id="IPR041881">
    <property type="entry name" value="PqqD_sf"/>
</dbReference>
<organism evidence="1 2">
    <name type="scientific">Streptomyces ehimensis</name>
    <dbReference type="NCBI Taxonomy" id="68195"/>
    <lineage>
        <taxon>Bacteria</taxon>
        <taxon>Bacillati</taxon>
        <taxon>Actinomycetota</taxon>
        <taxon>Actinomycetes</taxon>
        <taxon>Kitasatosporales</taxon>
        <taxon>Streptomycetaceae</taxon>
        <taxon>Streptomyces</taxon>
    </lineage>
</organism>
<keyword evidence="2" id="KW-1185">Reference proteome</keyword>
<dbReference type="Gene3D" id="1.10.10.1150">
    <property type="entry name" value="Coenzyme PQQ synthesis protein D (PqqD)"/>
    <property type="match status" value="1"/>
</dbReference>
<name>A0ABV9BU58_9ACTN</name>
<comment type="caution">
    <text evidence="1">The sequence shown here is derived from an EMBL/GenBank/DDBJ whole genome shotgun (WGS) entry which is preliminary data.</text>
</comment>
<evidence type="ECO:0000313" key="2">
    <source>
        <dbReference type="Proteomes" id="UP001595990"/>
    </source>
</evidence>
<reference evidence="2" key="1">
    <citation type="journal article" date="2019" name="Int. J. Syst. Evol. Microbiol.">
        <title>The Global Catalogue of Microorganisms (GCM) 10K type strain sequencing project: providing services to taxonomists for standard genome sequencing and annotation.</title>
        <authorList>
            <consortium name="The Broad Institute Genomics Platform"/>
            <consortium name="The Broad Institute Genome Sequencing Center for Infectious Disease"/>
            <person name="Wu L."/>
            <person name="Ma J."/>
        </authorList>
    </citation>
    <scope>NUCLEOTIDE SEQUENCE [LARGE SCALE GENOMIC DNA]</scope>
    <source>
        <strain evidence="2">CECT 8064</strain>
    </source>
</reference>
<dbReference type="Proteomes" id="UP001595990">
    <property type="component" value="Unassembled WGS sequence"/>
</dbReference>
<accession>A0ABV9BU58</accession>
<evidence type="ECO:0000313" key="1">
    <source>
        <dbReference type="EMBL" id="MFC4517589.1"/>
    </source>
</evidence>
<dbReference type="Pfam" id="PF05402">
    <property type="entry name" value="PqqD"/>
    <property type="match status" value="1"/>
</dbReference>
<gene>
    <name evidence="1" type="ORF">ACFPEN_32345</name>
</gene>
<protein>
    <submittedName>
        <fullName evidence="1">Lasso peptide biosynthesis PqqD family chaperone</fullName>
    </submittedName>
</protein>
<dbReference type="EMBL" id="JBHSFS010000022">
    <property type="protein sequence ID" value="MFC4517589.1"/>
    <property type="molecule type" value="Genomic_DNA"/>
</dbReference>
<dbReference type="RefSeq" id="WP_417924149.1">
    <property type="nucleotide sequence ID" value="NZ_JBHSFS010000022.1"/>
</dbReference>
<sequence>MSRLRTDVTCCTTENGMVLLEERTGRYWQLNATGASVLQALLEGFTPGQIADQLARTRPVTRDRATADVNSLLEQLTRAGLVAAS</sequence>
<dbReference type="InterPro" id="IPR008792">
    <property type="entry name" value="PQQD"/>
</dbReference>
<dbReference type="NCBIfam" id="NF033530">
    <property type="entry name" value="lasso_PqqD_Strm"/>
    <property type="match status" value="1"/>
</dbReference>